<evidence type="ECO:0000256" key="2">
    <source>
        <dbReference type="ARBA" id="ARBA00022618"/>
    </source>
</evidence>
<dbReference type="GO" id="GO:0032153">
    <property type="term" value="C:cell division site"/>
    <property type="evidence" value="ECO:0007669"/>
    <property type="project" value="UniProtKB-UniRule"/>
</dbReference>
<keyword evidence="4 7" id="KW-1133">Transmembrane helix</keyword>
<evidence type="ECO:0000256" key="1">
    <source>
        <dbReference type="ARBA" id="ARBA00022475"/>
    </source>
</evidence>
<dbReference type="InterPro" id="IPR007060">
    <property type="entry name" value="FtsL/DivIC"/>
</dbReference>
<dbReference type="EMBL" id="CP012502">
    <property type="protein sequence ID" value="AOM83280.1"/>
    <property type="molecule type" value="Genomic_DNA"/>
</dbReference>
<dbReference type="Proteomes" id="UP000094463">
    <property type="component" value="Chromosome"/>
</dbReference>
<protein>
    <recommendedName>
        <fullName evidence="7 8">Cell division protein FtsL</fullName>
    </recommendedName>
</protein>
<evidence type="ECO:0000256" key="6">
    <source>
        <dbReference type="ARBA" id="ARBA00023306"/>
    </source>
</evidence>
<evidence type="ECO:0000256" key="7">
    <source>
        <dbReference type="HAMAP-Rule" id="MF_00910"/>
    </source>
</evidence>
<organism evidence="9 10">
    <name type="scientific">Salisediminibacterium beveridgei</name>
    <dbReference type="NCBI Taxonomy" id="632773"/>
    <lineage>
        <taxon>Bacteria</taxon>
        <taxon>Bacillati</taxon>
        <taxon>Bacillota</taxon>
        <taxon>Bacilli</taxon>
        <taxon>Bacillales</taxon>
        <taxon>Bacillaceae</taxon>
        <taxon>Salisediminibacterium</taxon>
    </lineage>
</organism>
<dbReference type="RefSeq" id="WP_069365278.1">
    <property type="nucleotide sequence ID" value="NZ_CP012502.1"/>
</dbReference>
<comment type="subcellular location">
    <subcellularLocation>
        <location evidence="7">Cell membrane</location>
        <topology evidence="7">Single-pass type II membrane protein</topology>
    </subcellularLocation>
    <text evidence="7">Localizes to the division septum where it forms a ring structure.</text>
</comment>
<dbReference type="KEGG" id="bbev:BBEV_1919"/>
<dbReference type="AlphaFoldDB" id="A0A1D7QW89"/>
<accession>A0A1D7QW89</accession>
<gene>
    <name evidence="7" type="primary">ftsL</name>
    <name evidence="9" type="ORF">BBEV_1919</name>
</gene>
<evidence type="ECO:0000256" key="4">
    <source>
        <dbReference type="ARBA" id="ARBA00022989"/>
    </source>
</evidence>
<evidence type="ECO:0000256" key="5">
    <source>
        <dbReference type="ARBA" id="ARBA00023136"/>
    </source>
</evidence>
<sequence length="128" mass="14549">MSAVKNPRQTLVSPARQVEKHQVKERIYKGRFTKGEKLIYSFGVIAMTLVCFVLITNYALMYMSNHDIQQMEQQIVQQESAIDGLSLQVKELSDPDRILYIAQNDLGMTLSDDKVHVIHGYSSNASNE</sequence>
<dbReference type="STRING" id="632773.BBEV_1919"/>
<keyword evidence="10" id="KW-1185">Reference proteome</keyword>
<keyword evidence="5 7" id="KW-0472">Membrane</keyword>
<dbReference type="Pfam" id="PF04977">
    <property type="entry name" value="DivIC"/>
    <property type="match status" value="1"/>
</dbReference>
<reference evidence="9 10" key="1">
    <citation type="submission" date="2015-08" db="EMBL/GenBank/DDBJ databases">
        <title>The complete genome sequence of Bacillus beveridgei MLTeJB.</title>
        <authorList>
            <person name="Hanson T.E."/>
            <person name="Mesa C."/>
            <person name="Basesman S.M."/>
            <person name="Oremland R.S."/>
        </authorList>
    </citation>
    <scope>NUCLEOTIDE SEQUENCE [LARGE SCALE GENOMIC DNA]</scope>
    <source>
        <strain evidence="9 10">MLTeJB</strain>
    </source>
</reference>
<dbReference type="InterPro" id="IPR011922">
    <property type="entry name" value="Cell_div_FtsL"/>
</dbReference>
<dbReference type="GO" id="GO:0005886">
    <property type="term" value="C:plasma membrane"/>
    <property type="evidence" value="ECO:0007669"/>
    <property type="project" value="UniProtKB-SubCell"/>
</dbReference>
<evidence type="ECO:0000256" key="3">
    <source>
        <dbReference type="ARBA" id="ARBA00022692"/>
    </source>
</evidence>
<dbReference type="HAMAP" id="MF_00910">
    <property type="entry name" value="FtsL"/>
    <property type="match status" value="1"/>
</dbReference>
<name>A0A1D7QW89_9BACI</name>
<evidence type="ECO:0000313" key="9">
    <source>
        <dbReference type="EMBL" id="AOM83280.1"/>
    </source>
</evidence>
<dbReference type="NCBIfam" id="TIGR02209">
    <property type="entry name" value="ftsL_broad"/>
    <property type="match status" value="1"/>
</dbReference>
<proteinExistence type="inferred from homology"/>
<dbReference type="OrthoDB" id="2989137at2"/>
<keyword evidence="6 7" id="KW-0131">Cell cycle</keyword>
<dbReference type="GO" id="GO:0043093">
    <property type="term" value="P:FtsZ-dependent cytokinesis"/>
    <property type="evidence" value="ECO:0007669"/>
    <property type="project" value="UniProtKB-UniRule"/>
</dbReference>
<keyword evidence="2 7" id="KW-0132">Cell division</keyword>
<feature type="transmembrane region" description="Helical" evidence="7">
    <location>
        <begin position="38"/>
        <end position="60"/>
    </location>
</feature>
<comment type="function">
    <text evidence="7">Essential cell division protein.</text>
</comment>
<evidence type="ECO:0000313" key="10">
    <source>
        <dbReference type="Proteomes" id="UP000094463"/>
    </source>
</evidence>
<evidence type="ECO:0000256" key="8">
    <source>
        <dbReference type="NCBIfam" id="TIGR02209"/>
    </source>
</evidence>
<keyword evidence="1 7" id="KW-1003">Cell membrane</keyword>
<comment type="similarity">
    <text evidence="7">Belongs to the FtsL family.</text>
</comment>
<keyword evidence="3 7" id="KW-0812">Transmembrane</keyword>